<dbReference type="Gene3D" id="3.20.20.140">
    <property type="entry name" value="Metal-dependent hydrolases"/>
    <property type="match status" value="1"/>
</dbReference>
<dbReference type="FunFam" id="3.20.20.140:FF:000005">
    <property type="entry name" value="TatD family hydrolase"/>
    <property type="match status" value="1"/>
</dbReference>
<dbReference type="InterPro" id="IPR032466">
    <property type="entry name" value="Metal_Hydrolase"/>
</dbReference>
<protein>
    <submittedName>
        <fullName evidence="5">TatD family deoxyribonuclease</fullName>
    </submittedName>
</protein>
<dbReference type="GO" id="GO:0016788">
    <property type="term" value="F:hydrolase activity, acting on ester bonds"/>
    <property type="evidence" value="ECO:0007669"/>
    <property type="project" value="InterPro"/>
</dbReference>
<dbReference type="Pfam" id="PF01026">
    <property type="entry name" value="TatD_DNase"/>
    <property type="match status" value="1"/>
</dbReference>
<dbReference type="NCBIfam" id="TIGR00010">
    <property type="entry name" value="YchF/TatD family DNA exonuclease"/>
    <property type="match status" value="1"/>
</dbReference>
<feature type="binding site" evidence="4">
    <location>
        <position position="202"/>
    </location>
    <ligand>
        <name>a divalent metal cation</name>
        <dbReference type="ChEBI" id="CHEBI:60240"/>
        <label>1</label>
    </ligand>
</feature>
<dbReference type="PIRSF" id="PIRSF005902">
    <property type="entry name" value="DNase_TatD"/>
    <property type="match status" value="1"/>
</dbReference>
<accession>A0A558CYC8</accession>
<sequence length="256" mass="29075">MEFIDTHAHLDDTRFDSDRTEVIARAIKQGIRQVIVPAIHAAGWERLKQLCLQHKELSAAYGLHPMFMKQHRQQHVDELAKWLEHGNPVAVGECGLDFYIPEPDKTAQLWLFEAQLELASHYQLPVIIHARKSVEQVINTVRRFPTLTGVLHSFSGSQQQAERLIDMGFMLGFGGPVTYSKAHRLHALVKWLPLTALLLETDSPDQPDSTHHGERNEPAYIQEIVEVICSIREISKAQLAEVTSRNARQLFNLTAI</sequence>
<feature type="binding site" evidence="4">
    <location>
        <position position="7"/>
    </location>
    <ligand>
        <name>a divalent metal cation</name>
        <dbReference type="ChEBI" id="CHEBI:60240"/>
        <label>1</label>
    </ligand>
</feature>
<feature type="binding site" evidence="4">
    <location>
        <position position="93"/>
    </location>
    <ligand>
        <name>a divalent metal cation</name>
        <dbReference type="ChEBI" id="CHEBI:60240"/>
        <label>1</label>
    </ligand>
</feature>
<comment type="similarity">
    <text evidence="1">Belongs to the metallo-dependent hydrolases superfamily. TatD-type hydrolase family.</text>
</comment>
<evidence type="ECO:0000313" key="6">
    <source>
        <dbReference type="Proteomes" id="UP000317355"/>
    </source>
</evidence>
<feature type="binding site" evidence="4">
    <location>
        <position position="152"/>
    </location>
    <ligand>
        <name>a divalent metal cation</name>
        <dbReference type="ChEBI" id="CHEBI:60240"/>
        <label>2</label>
    </ligand>
</feature>
<dbReference type="CDD" id="cd01310">
    <property type="entry name" value="TatD_DNAse"/>
    <property type="match status" value="1"/>
</dbReference>
<organism evidence="5 6">
    <name type="scientific">Sedimenticola thiotaurini</name>
    <dbReference type="NCBI Taxonomy" id="1543721"/>
    <lineage>
        <taxon>Bacteria</taxon>
        <taxon>Pseudomonadati</taxon>
        <taxon>Pseudomonadota</taxon>
        <taxon>Gammaproteobacteria</taxon>
        <taxon>Chromatiales</taxon>
        <taxon>Sedimenticolaceae</taxon>
        <taxon>Sedimenticola</taxon>
    </lineage>
</organism>
<evidence type="ECO:0000256" key="3">
    <source>
        <dbReference type="ARBA" id="ARBA00022801"/>
    </source>
</evidence>
<dbReference type="InterPro" id="IPR001130">
    <property type="entry name" value="TatD-like"/>
</dbReference>
<proteinExistence type="inferred from homology"/>
<dbReference type="PROSITE" id="PS01137">
    <property type="entry name" value="TATD_1"/>
    <property type="match status" value="1"/>
</dbReference>
<reference evidence="5 6" key="1">
    <citation type="submission" date="2019-07" db="EMBL/GenBank/DDBJ databases">
        <title>The pathways for chlorine oxyanion respiration interact through the shared metabolite chlorate.</title>
        <authorList>
            <person name="Barnum T.P."/>
            <person name="Cheng Y."/>
            <person name="Hill K.A."/>
            <person name="Lucas L.N."/>
            <person name="Carlson H.K."/>
            <person name="Coates J.D."/>
        </authorList>
    </citation>
    <scope>NUCLEOTIDE SEQUENCE [LARGE SCALE GENOMIC DNA]</scope>
    <source>
        <strain evidence="5">BK-3</strain>
    </source>
</reference>
<dbReference type="PROSITE" id="PS01091">
    <property type="entry name" value="TATD_3"/>
    <property type="match status" value="1"/>
</dbReference>
<evidence type="ECO:0000256" key="4">
    <source>
        <dbReference type="PIRSR" id="PIRSR005902-1"/>
    </source>
</evidence>
<dbReference type="Proteomes" id="UP000317355">
    <property type="component" value="Unassembled WGS sequence"/>
</dbReference>
<keyword evidence="2 4" id="KW-0479">Metal-binding</keyword>
<dbReference type="PANTHER" id="PTHR46124:SF3">
    <property type="entry name" value="HYDROLASE"/>
    <property type="match status" value="1"/>
</dbReference>
<comment type="caution">
    <text evidence="5">The sequence shown here is derived from an EMBL/GenBank/DDBJ whole genome shotgun (WGS) entry which is preliminary data.</text>
</comment>
<name>A0A558CYC8_9GAMM</name>
<gene>
    <name evidence="5" type="ORF">FHK82_11480</name>
</gene>
<evidence type="ECO:0000256" key="2">
    <source>
        <dbReference type="ARBA" id="ARBA00022723"/>
    </source>
</evidence>
<feature type="binding site" evidence="4">
    <location>
        <position position="9"/>
    </location>
    <ligand>
        <name>a divalent metal cation</name>
        <dbReference type="ChEBI" id="CHEBI:60240"/>
        <label>1</label>
    </ligand>
</feature>
<keyword evidence="3" id="KW-0378">Hydrolase</keyword>
<dbReference type="EMBL" id="VMRY01000051">
    <property type="protein sequence ID" value="TVT53765.1"/>
    <property type="molecule type" value="Genomic_DNA"/>
</dbReference>
<evidence type="ECO:0000313" key="5">
    <source>
        <dbReference type="EMBL" id="TVT53765.1"/>
    </source>
</evidence>
<dbReference type="InterPro" id="IPR015991">
    <property type="entry name" value="TatD/YcfH-like"/>
</dbReference>
<dbReference type="GO" id="GO:0005829">
    <property type="term" value="C:cytosol"/>
    <property type="evidence" value="ECO:0007669"/>
    <property type="project" value="TreeGrafter"/>
</dbReference>
<dbReference type="PANTHER" id="PTHR46124">
    <property type="entry name" value="D-AMINOACYL-TRNA DEACYLASE"/>
    <property type="match status" value="1"/>
</dbReference>
<evidence type="ECO:0000256" key="1">
    <source>
        <dbReference type="ARBA" id="ARBA00009275"/>
    </source>
</evidence>
<feature type="binding site" evidence="4">
    <location>
        <position position="129"/>
    </location>
    <ligand>
        <name>a divalent metal cation</name>
        <dbReference type="ChEBI" id="CHEBI:60240"/>
        <label>2</label>
    </ligand>
</feature>
<dbReference type="InterPro" id="IPR018228">
    <property type="entry name" value="DNase_TatD-rel_CS"/>
</dbReference>
<dbReference type="SUPFAM" id="SSF51556">
    <property type="entry name" value="Metallo-dependent hydrolases"/>
    <property type="match status" value="1"/>
</dbReference>
<dbReference type="GO" id="GO:0046872">
    <property type="term" value="F:metal ion binding"/>
    <property type="evidence" value="ECO:0007669"/>
    <property type="project" value="UniProtKB-KW"/>
</dbReference>
<dbReference type="AlphaFoldDB" id="A0A558CYC8"/>
<dbReference type="GO" id="GO:0004536">
    <property type="term" value="F:DNA nuclease activity"/>
    <property type="evidence" value="ECO:0007669"/>
    <property type="project" value="InterPro"/>
</dbReference>